<protein>
    <submittedName>
        <fullName evidence="4">Methyltransferase type 11</fullName>
    </submittedName>
</protein>
<dbReference type="GO" id="GO:0032259">
    <property type="term" value="P:methylation"/>
    <property type="evidence" value="ECO:0007669"/>
    <property type="project" value="UniProtKB-KW"/>
</dbReference>
<keyword evidence="2 4" id="KW-0808">Transferase</keyword>
<dbReference type="SUPFAM" id="SSF53335">
    <property type="entry name" value="S-adenosyl-L-methionine-dependent methyltransferases"/>
    <property type="match status" value="1"/>
</dbReference>
<dbReference type="CDD" id="cd02440">
    <property type="entry name" value="AdoMet_MTases"/>
    <property type="match status" value="1"/>
</dbReference>
<dbReference type="EMBL" id="CP001804">
    <property type="protein sequence ID" value="ACY13029.1"/>
    <property type="molecule type" value="Genomic_DNA"/>
</dbReference>
<accession>D0LJ00</accession>
<organism evidence="4 5">
    <name type="scientific">Haliangium ochraceum (strain DSM 14365 / JCM 11303 / SMP-2)</name>
    <dbReference type="NCBI Taxonomy" id="502025"/>
    <lineage>
        <taxon>Bacteria</taxon>
        <taxon>Pseudomonadati</taxon>
        <taxon>Myxococcota</taxon>
        <taxon>Polyangia</taxon>
        <taxon>Haliangiales</taxon>
        <taxon>Kofleriaceae</taxon>
        <taxon>Haliangium</taxon>
    </lineage>
</organism>
<dbReference type="AlphaFoldDB" id="D0LJ00"/>
<name>D0LJ00_HALO1</name>
<dbReference type="OrthoDB" id="9791837at2"/>
<dbReference type="GO" id="GO:0008168">
    <property type="term" value="F:methyltransferase activity"/>
    <property type="evidence" value="ECO:0007669"/>
    <property type="project" value="UniProtKB-KW"/>
</dbReference>
<dbReference type="Proteomes" id="UP000001880">
    <property type="component" value="Chromosome"/>
</dbReference>
<dbReference type="STRING" id="502025.Hoch_0388"/>
<dbReference type="KEGG" id="hoh:Hoch_0388"/>
<dbReference type="PANTHER" id="PTHR43861">
    <property type="entry name" value="TRANS-ACONITATE 2-METHYLTRANSFERASE-RELATED"/>
    <property type="match status" value="1"/>
</dbReference>
<dbReference type="InterPro" id="IPR029063">
    <property type="entry name" value="SAM-dependent_MTases_sf"/>
</dbReference>
<evidence type="ECO:0000313" key="5">
    <source>
        <dbReference type="Proteomes" id="UP000001880"/>
    </source>
</evidence>
<dbReference type="InterPro" id="IPR041698">
    <property type="entry name" value="Methyltransf_25"/>
</dbReference>
<keyword evidence="5" id="KW-1185">Reference proteome</keyword>
<dbReference type="eggNOG" id="COG2226">
    <property type="taxonomic scope" value="Bacteria"/>
</dbReference>
<dbReference type="PANTHER" id="PTHR43861:SF1">
    <property type="entry name" value="TRANS-ACONITATE 2-METHYLTRANSFERASE"/>
    <property type="match status" value="1"/>
</dbReference>
<dbReference type="Gene3D" id="3.40.50.150">
    <property type="entry name" value="Vaccinia Virus protein VP39"/>
    <property type="match status" value="1"/>
</dbReference>
<keyword evidence="1 4" id="KW-0489">Methyltransferase</keyword>
<evidence type="ECO:0000313" key="4">
    <source>
        <dbReference type="EMBL" id="ACY13029.1"/>
    </source>
</evidence>
<dbReference type="HOGENOM" id="CLU_085884_0_0_7"/>
<reference evidence="4 5" key="1">
    <citation type="journal article" date="2010" name="Stand. Genomic Sci.">
        <title>Complete genome sequence of Haliangium ochraceum type strain (SMP-2).</title>
        <authorList>
            <consortium name="US DOE Joint Genome Institute (JGI-PGF)"/>
            <person name="Ivanova N."/>
            <person name="Daum C."/>
            <person name="Lang E."/>
            <person name="Abt B."/>
            <person name="Kopitz M."/>
            <person name="Saunders E."/>
            <person name="Lapidus A."/>
            <person name="Lucas S."/>
            <person name="Glavina Del Rio T."/>
            <person name="Nolan M."/>
            <person name="Tice H."/>
            <person name="Copeland A."/>
            <person name="Cheng J.F."/>
            <person name="Chen F."/>
            <person name="Bruce D."/>
            <person name="Goodwin L."/>
            <person name="Pitluck S."/>
            <person name="Mavromatis K."/>
            <person name="Pati A."/>
            <person name="Mikhailova N."/>
            <person name="Chen A."/>
            <person name="Palaniappan K."/>
            <person name="Land M."/>
            <person name="Hauser L."/>
            <person name="Chang Y.J."/>
            <person name="Jeffries C.D."/>
            <person name="Detter J.C."/>
            <person name="Brettin T."/>
            <person name="Rohde M."/>
            <person name="Goker M."/>
            <person name="Bristow J."/>
            <person name="Markowitz V."/>
            <person name="Eisen J.A."/>
            <person name="Hugenholtz P."/>
            <person name="Kyrpides N.C."/>
            <person name="Klenk H.P."/>
        </authorList>
    </citation>
    <scope>NUCLEOTIDE SEQUENCE [LARGE SCALE GENOMIC DNA]</scope>
    <source>
        <strain evidence="5">DSM 14365 / CIP 107738 / JCM 11303 / AJ 13395 / SMP-2</strain>
    </source>
</reference>
<evidence type="ECO:0000256" key="1">
    <source>
        <dbReference type="ARBA" id="ARBA00022603"/>
    </source>
</evidence>
<sequence>MRRFRTTDQLVRVRDVFDEWAESGRADGMERGHGPTAKQAFDALGVSPNYRFLDIGCGNGYVVRWAAQTAPSVDAVGIDVSAHMVALARQLTTGQPNARYRRGSFPQIDLSRAQFDAIFSMEVFYYLSDLDAGLQAVRDLLAPGGSFACVVDFYRENADSHSWPEDLGVDMHLLSAAEWCQAFERAGLEVADQRRLYAPKLPGMPASWKHTTGSLFTLGRRPSASR</sequence>
<gene>
    <name evidence="4" type="ordered locus">Hoch_0388</name>
</gene>
<proteinExistence type="predicted"/>
<feature type="domain" description="Methyltransferase" evidence="3">
    <location>
        <begin position="53"/>
        <end position="145"/>
    </location>
</feature>
<evidence type="ECO:0000259" key="3">
    <source>
        <dbReference type="Pfam" id="PF13649"/>
    </source>
</evidence>
<evidence type="ECO:0000256" key="2">
    <source>
        <dbReference type="ARBA" id="ARBA00022679"/>
    </source>
</evidence>
<dbReference type="Pfam" id="PF13649">
    <property type="entry name" value="Methyltransf_25"/>
    <property type="match status" value="1"/>
</dbReference>